<feature type="region of interest" description="Disordered" evidence="1">
    <location>
        <begin position="1"/>
        <end position="83"/>
    </location>
</feature>
<evidence type="ECO:0000313" key="2">
    <source>
        <dbReference type="EMBL" id="PMD26847.1"/>
    </source>
</evidence>
<keyword evidence="3" id="KW-1185">Reference proteome</keyword>
<name>A0A2J6QKS2_9HELO</name>
<dbReference type="EMBL" id="KZ613467">
    <property type="protein sequence ID" value="PMD26847.1"/>
    <property type="molecule type" value="Genomic_DNA"/>
</dbReference>
<dbReference type="AlphaFoldDB" id="A0A2J6QKS2"/>
<evidence type="ECO:0000256" key="1">
    <source>
        <dbReference type="SAM" id="MobiDB-lite"/>
    </source>
</evidence>
<protein>
    <submittedName>
        <fullName evidence="2">Uncharacterized protein</fullName>
    </submittedName>
</protein>
<accession>A0A2J6QKS2</accession>
<proteinExistence type="predicted"/>
<organism evidence="2 3">
    <name type="scientific">Hyaloscypha hepaticicola</name>
    <dbReference type="NCBI Taxonomy" id="2082293"/>
    <lineage>
        <taxon>Eukaryota</taxon>
        <taxon>Fungi</taxon>
        <taxon>Dikarya</taxon>
        <taxon>Ascomycota</taxon>
        <taxon>Pezizomycotina</taxon>
        <taxon>Leotiomycetes</taxon>
        <taxon>Helotiales</taxon>
        <taxon>Hyaloscyphaceae</taxon>
        <taxon>Hyaloscypha</taxon>
    </lineage>
</organism>
<evidence type="ECO:0000313" key="3">
    <source>
        <dbReference type="Proteomes" id="UP000235672"/>
    </source>
</evidence>
<feature type="compositionally biased region" description="Polar residues" evidence="1">
    <location>
        <begin position="1"/>
        <end position="11"/>
    </location>
</feature>
<sequence length="225" mass="25483">MVTRHQATANTLPPRERHPPASKNIPEQPKKAPALKNPPTKAIPKAVAPVKGILKKPPPPSPTEFVKVSPDPEETPVLSSPLVPVKSTPQPPPFIVLYSIEVTVNKEYLFTTIYILDFGIEYIPGYITILVDIGKELDLTRYTKPVLIPTKWSCKYRAQNKYQKFNIRIEYRIVDWNRFLEILKVSRNKTMEILIKYGSEYTPGITPIDLTKGGGTRVKKELVIK</sequence>
<reference evidence="2 3" key="1">
    <citation type="submission" date="2016-05" db="EMBL/GenBank/DDBJ databases">
        <title>A degradative enzymes factory behind the ericoid mycorrhizal symbiosis.</title>
        <authorList>
            <consortium name="DOE Joint Genome Institute"/>
            <person name="Martino E."/>
            <person name="Morin E."/>
            <person name="Grelet G."/>
            <person name="Kuo A."/>
            <person name="Kohler A."/>
            <person name="Daghino S."/>
            <person name="Barry K."/>
            <person name="Choi C."/>
            <person name="Cichocki N."/>
            <person name="Clum A."/>
            <person name="Copeland A."/>
            <person name="Hainaut M."/>
            <person name="Haridas S."/>
            <person name="Labutti K."/>
            <person name="Lindquist E."/>
            <person name="Lipzen A."/>
            <person name="Khouja H.-R."/>
            <person name="Murat C."/>
            <person name="Ohm R."/>
            <person name="Olson A."/>
            <person name="Spatafora J."/>
            <person name="Veneault-Fourrey C."/>
            <person name="Henrissat B."/>
            <person name="Grigoriev I."/>
            <person name="Martin F."/>
            <person name="Perotto S."/>
        </authorList>
    </citation>
    <scope>NUCLEOTIDE SEQUENCE [LARGE SCALE GENOMIC DNA]</scope>
    <source>
        <strain evidence="2 3">UAMH 7357</strain>
    </source>
</reference>
<dbReference type="Proteomes" id="UP000235672">
    <property type="component" value="Unassembled WGS sequence"/>
</dbReference>
<gene>
    <name evidence="2" type="ORF">NA56DRAFT_685133</name>
</gene>